<feature type="transmembrane region" description="Helical" evidence="6">
    <location>
        <begin position="349"/>
        <end position="371"/>
    </location>
</feature>
<gene>
    <name evidence="7" type="ORF">ACFOYY_09325</name>
</gene>
<evidence type="ECO:0000256" key="6">
    <source>
        <dbReference type="SAM" id="Phobius"/>
    </source>
</evidence>
<feature type="transmembrane region" description="Helical" evidence="6">
    <location>
        <begin position="383"/>
        <end position="400"/>
    </location>
</feature>
<dbReference type="PANTHER" id="PTHR23513">
    <property type="entry name" value="INTEGRAL MEMBRANE EFFLUX PROTEIN-RELATED"/>
    <property type="match status" value="1"/>
</dbReference>
<dbReference type="CDD" id="cd06173">
    <property type="entry name" value="MFS_MefA_like"/>
    <property type="match status" value="1"/>
</dbReference>
<evidence type="ECO:0000256" key="5">
    <source>
        <dbReference type="ARBA" id="ARBA00023136"/>
    </source>
</evidence>
<evidence type="ECO:0000256" key="1">
    <source>
        <dbReference type="ARBA" id="ARBA00004651"/>
    </source>
</evidence>
<reference evidence="8" key="1">
    <citation type="journal article" date="2019" name="Int. J. Syst. Evol. Microbiol.">
        <title>The Global Catalogue of Microorganisms (GCM) 10K type strain sequencing project: providing services to taxonomists for standard genome sequencing and annotation.</title>
        <authorList>
            <consortium name="The Broad Institute Genomics Platform"/>
            <consortium name="The Broad Institute Genome Sequencing Center for Infectious Disease"/>
            <person name="Wu L."/>
            <person name="Ma J."/>
        </authorList>
    </citation>
    <scope>NUCLEOTIDE SEQUENCE [LARGE SCALE GENOMIC DNA]</scope>
    <source>
        <strain evidence="8">TBRC 7912</strain>
    </source>
</reference>
<accession>A0ABV8EYN9</accession>
<feature type="transmembrane region" description="Helical" evidence="6">
    <location>
        <begin position="152"/>
        <end position="177"/>
    </location>
</feature>
<evidence type="ECO:0000256" key="4">
    <source>
        <dbReference type="ARBA" id="ARBA00022989"/>
    </source>
</evidence>
<dbReference type="EMBL" id="JBHSBC010000008">
    <property type="protein sequence ID" value="MFC3980320.1"/>
    <property type="molecule type" value="Genomic_DNA"/>
</dbReference>
<proteinExistence type="predicted"/>
<evidence type="ECO:0000256" key="2">
    <source>
        <dbReference type="ARBA" id="ARBA00022475"/>
    </source>
</evidence>
<dbReference type="Pfam" id="PF07690">
    <property type="entry name" value="MFS_1"/>
    <property type="match status" value="1"/>
</dbReference>
<keyword evidence="5 6" id="KW-0472">Membrane</keyword>
<organism evidence="7 8">
    <name type="scientific">Streptosporangium jomthongense</name>
    <dbReference type="NCBI Taxonomy" id="1193683"/>
    <lineage>
        <taxon>Bacteria</taxon>
        <taxon>Bacillati</taxon>
        <taxon>Actinomycetota</taxon>
        <taxon>Actinomycetes</taxon>
        <taxon>Streptosporangiales</taxon>
        <taxon>Streptosporangiaceae</taxon>
        <taxon>Streptosporangium</taxon>
    </lineage>
</organism>
<dbReference type="Gene3D" id="1.20.1250.20">
    <property type="entry name" value="MFS general substrate transporter like domains"/>
    <property type="match status" value="1"/>
</dbReference>
<feature type="transmembrane region" description="Helical" evidence="6">
    <location>
        <begin position="258"/>
        <end position="276"/>
    </location>
</feature>
<keyword evidence="2" id="KW-1003">Cell membrane</keyword>
<keyword evidence="3 6" id="KW-0812">Transmembrane</keyword>
<evidence type="ECO:0000256" key="3">
    <source>
        <dbReference type="ARBA" id="ARBA00022692"/>
    </source>
</evidence>
<feature type="transmembrane region" description="Helical" evidence="6">
    <location>
        <begin position="302"/>
        <end position="329"/>
    </location>
</feature>
<evidence type="ECO:0000313" key="8">
    <source>
        <dbReference type="Proteomes" id="UP001595698"/>
    </source>
</evidence>
<keyword evidence="8" id="KW-1185">Reference proteome</keyword>
<protein>
    <submittedName>
        <fullName evidence="7">MFS transporter</fullName>
    </submittedName>
</protein>
<dbReference type="PANTHER" id="PTHR23513:SF6">
    <property type="entry name" value="MAJOR FACILITATOR SUPERFAMILY ASSOCIATED DOMAIN-CONTAINING PROTEIN"/>
    <property type="match status" value="1"/>
</dbReference>
<keyword evidence="4 6" id="KW-1133">Transmembrane helix</keyword>
<dbReference type="InterPro" id="IPR011701">
    <property type="entry name" value="MFS"/>
</dbReference>
<sequence>MTSPQTSLKGHADFQRLWTGLAISQLGSAVGMVALPVVAVTVVEASTFQVALLSALTAITTALLAFPLGDHIEFRYKRPVMITADVIRFACLASVPIAAVTGLLTFVQLGVIAVINAACQIAFTAAAQAHLKALVSAQQLIEANSRLESTRWLGVSAGPSLGGALIGFLTAAGSLAVDALSFLVSAAAVKTLRAPEPAPPTRDERSSRRAELFAGWRFAWGHPTLRPILISWVTFAGASSMAASVSAVFYLRDLRFDAWQYGLLMGVPSLGGFLGARLAPKLVTRLGAVRALWWAGMLRGPWYLLIPAALPGTLGLLMCGFGFGMVLLFAGTANSTMAGYRQAQTPDHLMARVATLWSFATTVTQPLFILLGGLTATWTGTRTSLFVAAGVMCASAVLLPRR</sequence>
<comment type="caution">
    <text evidence="7">The sequence shown here is derived from an EMBL/GenBank/DDBJ whole genome shotgun (WGS) entry which is preliminary data.</text>
</comment>
<feature type="transmembrane region" description="Helical" evidence="6">
    <location>
        <begin position="21"/>
        <end position="42"/>
    </location>
</feature>
<feature type="transmembrane region" description="Helical" evidence="6">
    <location>
        <begin position="48"/>
        <end position="68"/>
    </location>
</feature>
<dbReference type="InterPro" id="IPR036259">
    <property type="entry name" value="MFS_trans_sf"/>
</dbReference>
<dbReference type="SUPFAM" id="SSF103473">
    <property type="entry name" value="MFS general substrate transporter"/>
    <property type="match status" value="1"/>
</dbReference>
<dbReference type="RefSeq" id="WP_386189326.1">
    <property type="nucleotide sequence ID" value="NZ_JBHSBC010000008.1"/>
</dbReference>
<feature type="transmembrane region" description="Helical" evidence="6">
    <location>
        <begin position="229"/>
        <end position="251"/>
    </location>
</feature>
<dbReference type="Proteomes" id="UP001595698">
    <property type="component" value="Unassembled WGS sequence"/>
</dbReference>
<evidence type="ECO:0000313" key="7">
    <source>
        <dbReference type="EMBL" id="MFC3980320.1"/>
    </source>
</evidence>
<comment type="subcellular location">
    <subcellularLocation>
        <location evidence="1">Cell membrane</location>
        <topology evidence="1">Multi-pass membrane protein</topology>
    </subcellularLocation>
</comment>
<name>A0ABV8EYN9_9ACTN</name>